<dbReference type="PANTHER" id="PTHR12532:SF6">
    <property type="entry name" value="TRANSCRIPTIONAL REGULATORY PROTEIN YEBC-RELATED"/>
    <property type="match status" value="1"/>
</dbReference>
<evidence type="ECO:0000313" key="10">
    <source>
        <dbReference type="Proteomes" id="UP000069205"/>
    </source>
</evidence>
<dbReference type="Gene3D" id="3.30.70.980">
    <property type="match status" value="2"/>
</dbReference>
<keyword evidence="10" id="KW-1185">Reference proteome</keyword>
<keyword evidence="5 6" id="KW-0804">Transcription</keyword>
<reference evidence="9 10" key="1">
    <citation type="journal article" date="2015" name="Proc. Natl. Acad. Sci. U.S.A.">
        <title>Expanded metabolic versatility of ubiquitous nitrite-oxidizing bacteria from the genus Nitrospira.</title>
        <authorList>
            <person name="Koch H."/>
            <person name="Lucker S."/>
            <person name="Albertsen M."/>
            <person name="Kitzinger K."/>
            <person name="Herbold C."/>
            <person name="Spieck E."/>
            <person name="Nielsen P.H."/>
            <person name="Wagner M."/>
            <person name="Daims H."/>
        </authorList>
    </citation>
    <scope>NUCLEOTIDE SEQUENCE [LARGE SCALE GENOMIC DNA]</scope>
    <source>
        <strain evidence="9 10">NSP M-1</strain>
    </source>
</reference>
<dbReference type="HAMAP" id="MF_00693">
    <property type="entry name" value="Transcrip_reg_TACO1"/>
    <property type="match status" value="1"/>
</dbReference>
<evidence type="ECO:0000259" key="8">
    <source>
        <dbReference type="Pfam" id="PF20772"/>
    </source>
</evidence>
<dbReference type="GO" id="GO:0006355">
    <property type="term" value="P:regulation of DNA-templated transcription"/>
    <property type="evidence" value="ECO:0007669"/>
    <property type="project" value="UniProtKB-UniRule"/>
</dbReference>
<dbReference type="RefSeq" id="WP_053378221.1">
    <property type="nucleotide sequence ID" value="NZ_CP011801.1"/>
</dbReference>
<evidence type="ECO:0000256" key="6">
    <source>
        <dbReference type="HAMAP-Rule" id="MF_00693"/>
    </source>
</evidence>
<keyword evidence="4 6" id="KW-0238">DNA-binding</keyword>
<dbReference type="PATRIC" id="fig|42253.5.peg.336"/>
<name>A0A0K2G732_NITMO</name>
<dbReference type="InterPro" id="IPR048300">
    <property type="entry name" value="TACO1_YebC-like_2nd/3rd_dom"/>
</dbReference>
<keyword evidence="3 6" id="KW-0805">Transcription regulation</keyword>
<dbReference type="InterPro" id="IPR029072">
    <property type="entry name" value="YebC-like"/>
</dbReference>
<dbReference type="NCBIfam" id="TIGR01033">
    <property type="entry name" value="YebC/PmpR family DNA-binding transcriptional regulator"/>
    <property type="match status" value="1"/>
</dbReference>
<dbReference type="GO" id="GO:0003677">
    <property type="term" value="F:DNA binding"/>
    <property type="evidence" value="ECO:0007669"/>
    <property type="project" value="UniProtKB-UniRule"/>
</dbReference>
<dbReference type="NCBIfam" id="NF009044">
    <property type="entry name" value="PRK12378.1"/>
    <property type="match status" value="1"/>
</dbReference>
<dbReference type="PANTHER" id="PTHR12532">
    <property type="entry name" value="TRANSLATIONAL ACTIVATOR OF CYTOCHROME C OXIDASE 1"/>
    <property type="match status" value="1"/>
</dbReference>
<dbReference type="InterPro" id="IPR049083">
    <property type="entry name" value="TACO1_YebC_N"/>
</dbReference>
<dbReference type="Pfam" id="PF01709">
    <property type="entry name" value="Transcrip_reg"/>
    <property type="match status" value="1"/>
</dbReference>
<dbReference type="FunFam" id="1.10.10.200:FF:000002">
    <property type="entry name" value="Probable transcriptional regulatory protein CLM62_37755"/>
    <property type="match status" value="1"/>
</dbReference>
<evidence type="ECO:0000256" key="3">
    <source>
        <dbReference type="ARBA" id="ARBA00023015"/>
    </source>
</evidence>
<dbReference type="STRING" id="42253.NITMOv2_0348"/>
<dbReference type="Gene3D" id="1.10.10.200">
    <property type="match status" value="1"/>
</dbReference>
<dbReference type="InterPro" id="IPR002876">
    <property type="entry name" value="Transcrip_reg_TACO1-like"/>
</dbReference>
<gene>
    <name evidence="9" type="ORF">NITMOv2_0348</name>
</gene>
<organism evidence="9 10">
    <name type="scientific">Nitrospira moscoviensis</name>
    <dbReference type="NCBI Taxonomy" id="42253"/>
    <lineage>
        <taxon>Bacteria</taxon>
        <taxon>Pseudomonadati</taxon>
        <taxon>Nitrospirota</taxon>
        <taxon>Nitrospiria</taxon>
        <taxon>Nitrospirales</taxon>
        <taxon>Nitrospiraceae</taxon>
        <taxon>Nitrospira</taxon>
    </lineage>
</organism>
<dbReference type="AlphaFoldDB" id="A0A0K2G732"/>
<protein>
    <recommendedName>
        <fullName evidence="6">Probable transcriptional regulatory protein NITMOv2_0348</fullName>
    </recommendedName>
</protein>
<dbReference type="InterPro" id="IPR026564">
    <property type="entry name" value="Transcrip_reg_TACO1-like_dom3"/>
</dbReference>
<dbReference type="GO" id="GO:0005829">
    <property type="term" value="C:cytosol"/>
    <property type="evidence" value="ECO:0007669"/>
    <property type="project" value="TreeGrafter"/>
</dbReference>
<feature type="domain" description="TACO1/YebC-like N-terminal" evidence="8">
    <location>
        <begin position="5"/>
        <end position="75"/>
    </location>
</feature>
<comment type="subcellular location">
    <subcellularLocation>
        <location evidence="6">Cytoplasm</location>
    </subcellularLocation>
</comment>
<feature type="domain" description="TACO1/YebC-like second and third" evidence="7">
    <location>
        <begin position="81"/>
        <end position="236"/>
    </location>
</feature>
<evidence type="ECO:0000313" key="9">
    <source>
        <dbReference type="EMBL" id="ALA56786.1"/>
    </source>
</evidence>
<comment type="similarity">
    <text evidence="1 6">Belongs to the TACO1 family.</text>
</comment>
<dbReference type="EMBL" id="CP011801">
    <property type="protein sequence ID" value="ALA56786.1"/>
    <property type="molecule type" value="Genomic_DNA"/>
</dbReference>
<dbReference type="Proteomes" id="UP000069205">
    <property type="component" value="Chromosome"/>
</dbReference>
<sequence length="252" mass="27467">MGGHSHWATIKRHKSAQDAKRGKIFTRIIRELTIAARSGGDPDGNPRLRLAIAKAKEANMPGDTMKKAIQRGTGELPGVTYEEFSLEGYGPGGTALLIEITSDNRNRTVAEIRSLLTKNHGNMAEAGSVAWQFQKKGLITIEKGKVDEDTLLSLALDAGAEDVKVGEKVYEVVTSPQDFEAVKKALGDAKIETALAEITYIPQNTIRLEEKSAEQMLKLMEVMDEHDDVQKVHANFDIPDEVMEKVAATAAG</sequence>
<proteinExistence type="inferred from homology"/>
<evidence type="ECO:0000256" key="4">
    <source>
        <dbReference type="ARBA" id="ARBA00023125"/>
    </source>
</evidence>
<dbReference type="InterPro" id="IPR017856">
    <property type="entry name" value="Integrase-like_N"/>
</dbReference>
<dbReference type="Pfam" id="PF20772">
    <property type="entry name" value="TACO1_YebC_N"/>
    <property type="match status" value="1"/>
</dbReference>
<accession>A0A0K2G732</accession>
<dbReference type="KEGG" id="nmv:NITMOv2_0348"/>
<evidence type="ECO:0000259" key="7">
    <source>
        <dbReference type="Pfam" id="PF01709"/>
    </source>
</evidence>
<dbReference type="OrthoDB" id="9781053at2"/>
<keyword evidence="2 6" id="KW-0963">Cytoplasm</keyword>
<evidence type="ECO:0000256" key="2">
    <source>
        <dbReference type="ARBA" id="ARBA00022490"/>
    </source>
</evidence>
<dbReference type="SUPFAM" id="SSF75625">
    <property type="entry name" value="YebC-like"/>
    <property type="match status" value="1"/>
</dbReference>
<dbReference type="FunFam" id="3.30.70.980:FF:000002">
    <property type="entry name" value="Probable transcriptional regulatory protein YebC"/>
    <property type="match status" value="1"/>
</dbReference>
<evidence type="ECO:0000256" key="1">
    <source>
        <dbReference type="ARBA" id="ARBA00008724"/>
    </source>
</evidence>
<dbReference type="NCBIfam" id="NF001030">
    <property type="entry name" value="PRK00110.1"/>
    <property type="match status" value="1"/>
</dbReference>
<evidence type="ECO:0000256" key="5">
    <source>
        <dbReference type="ARBA" id="ARBA00023163"/>
    </source>
</evidence>